<dbReference type="SUPFAM" id="SSF53335">
    <property type="entry name" value="S-adenosyl-L-methionine-dependent methyltransferases"/>
    <property type="match status" value="1"/>
</dbReference>
<accession>A0A939T3C3</accession>
<name>A0A939T3C3_9ACTN</name>
<reference evidence="6" key="1">
    <citation type="submission" date="2021-03" db="EMBL/GenBank/DDBJ databases">
        <authorList>
            <person name="Kanchanasin P."/>
            <person name="Saeng-In P."/>
            <person name="Phongsopitanun W."/>
            <person name="Yuki M."/>
            <person name="Kudo T."/>
            <person name="Ohkuma M."/>
            <person name="Tanasupawat S."/>
        </authorList>
    </citation>
    <scope>NUCLEOTIDE SEQUENCE</scope>
    <source>
        <strain evidence="6">GKU 128</strain>
    </source>
</reference>
<evidence type="ECO:0000256" key="3">
    <source>
        <dbReference type="ARBA" id="ARBA00022679"/>
    </source>
</evidence>
<evidence type="ECO:0000256" key="2">
    <source>
        <dbReference type="ARBA" id="ARBA00022603"/>
    </source>
</evidence>
<keyword evidence="3" id="KW-0808">Transferase</keyword>
<gene>
    <name evidence="6" type="ORF">J4573_27755</name>
</gene>
<keyword evidence="7" id="KW-1185">Reference proteome</keyword>
<proteinExistence type="inferred from homology"/>
<dbReference type="PANTHER" id="PTHR43667">
    <property type="entry name" value="CYCLOPROPANE-FATTY-ACYL-PHOSPHOLIPID SYNTHASE"/>
    <property type="match status" value="1"/>
</dbReference>
<organism evidence="6 7">
    <name type="scientific">Actinomadura barringtoniae</name>
    <dbReference type="NCBI Taxonomy" id="1427535"/>
    <lineage>
        <taxon>Bacteria</taxon>
        <taxon>Bacillati</taxon>
        <taxon>Actinomycetota</taxon>
        <taxon>Actinomycetes</taxon>
        <taxon>Streptosporangiales</taxon>
        <taxon>Thermomonosporaceae</taxon>
        <taxon>Actinomadura</taxon>
    </lineage>
</organism>
<dbReference type="GO" id="GO:0008168">
    <property type="term" value="F:methyltransferase activity"/>
    <property type="evidence" value="ECO:0007669"/>
    <property type="project" value="UniProtKB-KW"/>
</dbReference>
<evidence type="ECO:0000256" key="1">
    <source>
        <dbReference type="ARBA" id="ARBA00010815"/>
    </source>
</evidence>
<comment type="caution">
    <text evidence="6">The sequence shown here is derived from an EMBL/GenBank/DDBJ whole genome shotgun (WGS) entry which is preliminary data.</text>
</comment>
<dbReference type="PIRSF" id="PIRSF003085">
    <property type="entry name" value="CMAS"/>
    <property type="match status" value="1"/>
</dbReference>
<keyword evidence="2 6" id="KW-0489">Methyltransferase</keyword>
<dbReference type="Proteomes" id="UP000669179">
    <property type="component" value="Unassembled WGS sequence"/>
</dbReference>
<dbReference type="CDD" id="cd02440">
    <property type="entry name" value="AdoMet_MTases"/>
    <property type="match status" value="1"/>
</dbReference>
<dbReference type="InterPro" id="IPR003333">
    <property type="entry name" value="CMAS"/>
</dbReference>
<evidence type="ECO:0000256" key="5">
    <source>
        <dbReference type="ARBA" id="ARBA00023098"/>
    </source>
</evidence>
<dbReference type="InterPro" id="IPR050723">
    <property type="entry name" value="CFA/CMAS"/>
</dbReference>
<protein>
    <submittedName>
        <fullName evidence="6">Class I SAM-dependent methyltransferase</fullName>
    </submittedName>
</protein>
<evidence type="ECO:0000256" key="4">
    <source>
        <dbReference type="ARBA" id="ARBA00022691"/>
    </source>
</evidence>
<dbReference type="Pfam" id="PF02353">
    <property type="entry name" value="CMAS"/>
    <property type="match status" value="1"/>
</dbReference>
<dbReference type="AlphaFoldDB" id="A0A939T3C3"/>
<evidence type="ECO:0000313" key="6">
    <source>
        <dbReference type="EMBL" id="MBO2450921.1"/>
    </source>
</evidence>
<dbReference type="RefSeq" id="WP_208258794.1">
    <property type="nucleotide sequence ID" value="NZ_JAGEOJ010000011.1"/>
</dbReference>
<dbReference type="GO" id="GO:0008610">
    <property type="term" value="P:lipid biosynthetic process"/>
    <property type="evidence" value="ECO:0007669"/>
    <property type="project" value="InterPro"/>
</dbReference>
<sequence length="414" mass="46559">MKTNPKELQAIWPDVYTVPSHRLRAAVAERLWRHAVRGLPLHVEYGSAFGAVSGSASGPGSNLPTMLIRSPEAFFQRIGSNGLIGFGEAYMSGDWDADDLVRVLTIFASRLTRLVPAPLQRLRKIAVPRARGADRATPEGARLNAHRHYDLSNELFAQFLDPTMTYSAALFPDPSGATWEGLAEGQHRKIDRLLDQARVGPGTRMLEVGTGWGELAIRAAQRGAEVTSVTLSQEQLILARRRVADLGLQERCEIALRDYREVEGTYDAVVSVEMIEAVGAEYWKEYFATLRARLAPRGRAAVQAITMPHDRMVASLDTRTWVQKYIFPGGMIPSIPAIEASVGGLRIVDRFSLRRSYADTLRLWRERYLERREAVDALGFDEVFHRMWTLYLAYSEAGFRSEYLNVWQLTLERP</sequence>
<comment type="similarity">
    <text evidence="1">Belongs to the CFA/CMAS family.</text>
</comment>
<dbReference type="GO" id="GO:0032259">
    <property type="term" value="P:methylation"/>
    <property type="evidence" value="ECO:0007669"/>
    <property type="project" value="UniProtKB-KW"/>
</dbReference>
<dbReference type="PANTHER" id="PTHR43667:SF2">
    <property type="entry name" value="FATTY ACID C-METHYL TRANSFERASE"/>
    <property type="match status" value="1"/>
</dbReference>
<evidence type="ECO:0000313" key="7">
    <source>
        <dbReference type="Proteomes" id="UP000669179"/>
    </source>
</evidence>
<keyword evidence="5" id="KW-0443">Lipid metabolism</keyword>
<dbReference type="Gene3D" id="3.40.50.150">
    <property type="entry name" value="Vaccinia Virus protein VP39"/>
    <property type="match status" value="1"/>
</dbReference>
<dbReference type="EMBL" id="JAGEOJ010000011">
    <property type="protein sequence ID" value="MBO2450921.1"/>
    <property type="molecule type" value="Genomic_DNA"/>
</dbReference>
<dbReference type="InterPro" id="IPR029063">
    <property type="entry name" value="SAM-dependent_MTases_sf"/>
</dbReference>
<keyword evidence="4" id="KW-0949">S-adenosyl-L-methionine</keyword>